<protein>
    <submittedName>
        <fullName evidence="3">Transposase</fullName>
    </submittedName>
</protein>
<dbReference type="PANTHER" id="PTHR33627:SF1">
    <property type="entry name" value="TRANSPOSASE"/>
    <property type="match status" value="1"/>
</dbReference>
<dbReference type="Proteomes" id="UP001303236">
    <property type="component" value="Chromosome"/>
</dbReference>
<accession>A0ABY9W0J3</accession>
<dbReference type="PANTHER" id="PTHR33627">
    <property type="entry name" value="TRANSPOSASE"/>
    <property type="match status" value="1"/>
</dbReference>
<evidence type="ECO:0000259" key="2">
    <source>
        <dbReference type="Pfam" id="PF13546"/>
    </source>
</evidence>
<keyword evidence="4" id="KW-1185">Reference proteome</keyword>
<feature type="region of interest" description="Disordered" evidence="1">
    <location>
        <begin position="236"/>
        <end position="259"/>
    </location>
</feature>
<dbReference type="InterPro" id="IPR038721">
    <property type="entry name" value="IS701-like_DDE_dom"/>
</dbReference>
<sequence>MSAQATAVLGAPESARRAGPEGLTAYAERVFGYLPRSDQRRWADAYLRGLLTTPGRKTVRRMARTLGLPESAPQALQQFISASPWEWAPARVELARIAAGLLPDAVWTARPVLLRKRGSHSVGLRAGILPGTGRRVNCQVGIGLFLSGGGRSIPVGWRLLLDDTWCEDPERRRRARIPDAVTPRPAWALVLEMVEQFAAAGVAESAPVVLGRDFAPGVHQLTSQLTWQSRDFVLEVPPGQPLTPASPRGAAPSPATASPGDAAALVAARCRRTASALPGRAQLFSTAVRLLPSRPPATAVHQSHRLVAEVATAPKRPSRFWITSLRDAPPTTVRGLAHRTVLTDVAVRDVQTELGLLDFEGRSFPGWHHHMTLASAAYLYRQLRGASVPQGWPVGP</sequence>
<evidence type="ECO:0000256" key="1">
    <source>
        <dbReference type="SAM" id="MobiDB-lite"/>
    </source>
</evidence>
<evidence type="ECO:0000313" key="3">
    <source>
        <dbReference type="EMBL" id="WNF29325.1"/>
    </source>
</evidence>
<gene>
    <name evidence="3" type="ORF">RI138_22255</name>
</gene>
<reference evidence="3 4" key="1">
    <citation type="submission" date="2023-09" db="EMBL/GenBank/DDBJ databases">
        <title>Genome completion map analysis of the actinomycetes C11-1.</title>
        <authorList>
            <person name="Qin P."/>
            <person name="Guan P."/>
        </authorList>
    </citation>
    <scope>NUCLEOTIDE SEQUENCE [LARGE SCALE GENOMIC DNA]</scope>
    <source>
        <strain evidence="3 4">C11-1</strain>
    </source>
</reference>
<dbReference type="EMBL" id="CP134500">
    <property type="protein sequence ID" value="WNF29325.1"/>
    <property type="molecule type" value="Genomic_DNA"/>
</dbReference>
<dbReference type="InterPro" id="IPR039365">
    <property type="entry name" value="IS701-like"/>
</dbReference>
<proteinExistence type="predicted"/>
<feature type="domain" description="Transposase IS701-like DDE" evidence="2">
    <location>
        <begin position="30"/>
        <end position="261"/>
    </location>
</feature>
<evidence type="ECO:0000313" key="4">
    <source>
        <dbReference type="Proteomes" id="UP001303236"/>
    </source>
</evidence>
<dbReference type="Pfam" id="PF13546">
    <property type="entry name" value="DDE_5"/>
    <property type="match status" value="1"/>
</dbReference>
<name>A0ABY9W0J3_9ACTN</name>
<feature type="compositionally biased region" description="Low complexity" evidence="1">
    <location>
        <begin position="243"/>
        <end position="259"/>
    </location>
</feature>
<organism evidence="3 4">
    <name type="scientific">Streptomyces durocortorensis</name>
    <dbReference type="NCBI Taxonomy" id="2811104"/>
    <lineage>
        <taxon>Bacteria</taxon>
        <taxon>Bacillati</taxon>
        <taxon>Actinomycetota</taxon>
        <taxon>Actinomycetes</taxon>
        <taxon>Kitasatosporales</taxon>
        <taxon>Streptomycetaceae</taxon>
        <taxon>Streptomyces</taxon>
    </lineage>
</organism>